<gene>
    <name evidence="9" type="ORF">FHP08_00330</name>
</gene>
<keyword evidence="7" id="KW-0812">Transmembrane</keyword>
<comment type="caution">
    <text evidence="9">The sequence shown here is derived from an EMBL/GenBank/DDBJ whole genome shotgun (WGS) entry which is preliminary data.</text>
</comment>
<keyword evidence="2 7" id="KW-0349">Heme</keyword>
<comment type="similarity">
    <text evidence="1 7">Belongs to the CcmH/CycL/Ccl2/NrfF family.</text>
</comment>
<sequence length="193" mass="20529">MAGTSFERAASKLAAIPLAAALALGSAPALLAASAPAAAQTASGQPYLAPGTTESLITDPTDKARYDKLAHELRCLVCQNQTLAESDASLAADLRRQVESMIVEGRTDAQIKSYLVERYGDFVLYRPPVQSNTWALWFGPFALLAIGVAVWIGINRRRRLANADAPGRPAPVEGAGAATSADIDRVRRLLDER</sequence>
<evidence type="ECO:0000259" key="8">
    <source>
        <dbReference type="Pfam" id="PF03918"/>
    </source>
</evidence>
<dbReference type="AlphaFoldDB" id="A0A5C8P4X0"/>
<reference evidence="9 10" key="1">
    <citation type="submission" date="2019-06" db="EMBL/GenBank/DDBJ databases">
        <title>Quisquiliibacterium sp. nov., isolated from a maize field.</title>
        <authorList>
            <person name="Lin S.-Y."/>
            <person name="Tsai C.-F."/>
            <person name="Young C.-C."/>
        </authorList>
    </citation>
    <scope>NUCLEOTIDE SEQUENCE [LARGE SCALE GENOMIC DNA]</scope>
    <source>
        <strain evidence="9 10">CC-CFT501</strain>
    </source>
</reference>
<dbReference type="CDD" id="cd16378">
    <property type="entry name" value="CcmH_N"/>
    <property type="match status" value="1"/>
</dbReference>
<dbReference type="InterPro" id="IPR051263">
    <property type="entry name" value="C-type_cytochrome_biogenesis"/>
</dbReference>
<feature type="transmembrane region" description="Helical" evidence="7">
    <location>
        <begin position="134"/>
        <end position="154"/>
    </location>
</feature>
<keyword evidence="5" id="KW-0201">Cytochrome c-type biogenesis</keyword>
<dbReference type="OrthoDB" id="9804975at2"/>
<evidence type="ECO:0000256" key="4">
    <source>
        <dbReference type="ARBA" id="ARBA00022729"/>
    </source>
</evidence>
<evidence type="ECO:0000256" key="3">
    <source>
        <dbReference type="ARBA" id="ARBA00022723"/>
    </source>
</evidence>
<dbReference type="GO" id="GO:0046872">
    <property type="term" value="F:metal ion binding"/>
    <property type="evidence" value="ECO:0007669"/>
    <property type="project" value="UniProtKB-KW"/>
</dbReference>
<dbReference type="EMBL" id="VDUY01000001">
    <property type="protein sequence ID" value="TXL68184.1"/>
    <property type="molecule type" value="Genomic_DNA"/>
</dbReference>
<dbReference type="PANTHER" id="PTHR47870">
    <property type="entry name" value="CYTOCHROME C-TYPE BIOGENESIS PROTEIN CCMH"/>
    <property type="match status" value="1"/>
</dbReference>
<dbReference type="RefSeq" id="WP_147702325.1">
    <property type="nucleotide sequence ID" value="NZ_VDUY01000001.1"/>
</dbReference>
<dbReference type="InterPro" id="IPR005616">
    <property type="entry name" value="CcmH/CycL/Ccl2/NrfF_N"/>
</dbReference>
<proteinExistence type="inferred from homology"/>
<organism evidence="9 10">
    <name type="scientific">Zeimonas arvi</name>
    <dbReference type="NCBI Taxonomy" id="2498847"/>
    <lineage>
        <taxon>Bacteria</taxon>
        <taxon>Pseudomonadati</taxon>
        <taxon>Pseudomonadota</taxon>
        <taxon>Betaproteobacteria</taxon>
        <taxon>Burkholderiales</taxon>
        <taxon>Burkholderiaceae</taxon>
        <taxon>Zeimonas</taxon>
    </lineage>
</organism>
<dbReference type="InterPro" id="IPR038297">
    <property type="entry name" value="CcmH/CycL/NrfF/Ccl2_sf"/>
</dbReference>
<keyword evidence="3 7" id="KW-0479">Metal-binding</keyword>
<keyword evidence="6 7" id="KW-0408">Iron</keyword>
<dbReference type="Gene3D" id="1.10.8.640">
    <property type="entry name" value="Cytochrome C biogenesis protein"/>
    <property type="match status" value="1"/>
</dbReference>
<dbReference type="Proteomes" id="UP000321548">
    <property type="component" value="Unassembled WGS sequence"/>
</dbReference>
<evidence type="ECO:0000313" key="10">
    <source>
        <dbReference type="Proteomes" id="UP000321548"/>
    </source>
</evidence>
<evidence type="ECO:0000256" key="6">
    <source>
        <dbReference type="ARBA" id="ARBA00023004"/>
    </source>
</evidence>
<evidence type="ECO:0000256" key="2">
    <source>
        <dbReference type="ARBA" id="ARBA00022617"/>
    </source>
</evidence>
<dbReference type="GO" id="GO:0017004">
    <property type="term" value="P:cytochrome complex assembly"/>
    <property type="evidence" value="ECO:0007669"/>
    <property type="project" value="UniProtKB-KW"/>
</dbReference>
<comment type="function">
    <text evidence="7">Possible subunit of a heme lyase.</text>
</comment>
<keyword evidence="10" id="KW-1185">Reference proteome</keyword>
<feature type="signal peptide" evidence="7">
    <location>
        <begin position="1"/>
        <end position="32"/>
    </location>
</feature>
<evidence type="ECO:0000313" key="9">
    <source>
        <dbReference type="EMBL" id="TXL68184.1"/>
    </source>
</evidence>
<name>A0A5C8P4X0_9BURK</name>
<dbReference type="GO" id="GO:0005886">
    <property type="term" value="C:plasma membrane"/>
    <property type="evidence" value="ECO:0007669"/>
    <property type="project" value="TreeGrafter"/>
</dbReference>
<keyword evidence="4 7" id="KW-0732">Signal</keyword>
<keyword evidence="7" id="KW-0472">Membrane</keyword>
<evidence type="ECO:0000256" key="5">
    <source>
        <dbReference type="ARBA" id="ARBA00022748"/>
    </source>
</evidence>
<dbReference type="Pfam" id="PF03918">
    <property type="entry name" value="CcmH"/>
    <property type="match status" value="1"/>
</dbReference>
<feature type="domain" description="CcmH/CycL/Ccl2/NrfF N-terminal" evidence="8">
    <location>
        <begin position="52"/>
        <end position="166"/>
    </location>
</feature>
<dbReference type="FunFam" id="1.10.8.640:FF:000001">
    <property type="entry name" value="Cytochrome c-type biogenesis protein"/>
    <property type="match status" value="1"/>
</dbReference>
<dbReference type="PANTHER" id="PTHR47870:SF1">
    <property type="entry name" value="CYTOCHROME C-TYPE BIOGENESIS PROTEIN CCMH"/>
    <property type="match status" value="1"/>
</dbReference>
<keyword evidence="7" id="KW-1133">Transmembrane helix</keyword>
<feature type="chain" id="PRO_5023112646" description="Cytochrome c-type biogenesis protein" evidence="7">
    <location>
        <begin position="33"/>
        <end position="193"/>
    </location>
</feature>
<evidence type="ECO:0000256" key="7">
    <source>
        <dbReference type="RuleBase" id="RU364112"/>
    </source>
</evidence>
<accession>A0A5C8P4X0</accession>
<protein>
    <recommendedName>
        <fullName evidence="7">Cytochrome c-type biogenesis protein</fullName>
    </recommendedName>
</protein>
<evidence type="ECO:0000256" key="1">
    <source>
        <dbReference type="ARBA" id="ARBA00010342"/>
    </source>
</evidence>